<dbReference type="EMBL" id="MK279849">
    <property type="protein sequence ID" value="AZS07464.1"/>
    <property type="molecule type" value="Genomic_DNA"/>
</dbReference>
<reference evidence="2 3" key="1">
    <citation type="submission" date="2018-12" db="EMBL/GenBank/DDBJ databases">
        <authorList>
            <person name="Betsko A.J."/>
            <person name="Stoner T.H."/>
            <person name="Garlena R.A."/>
            <person name="Russell D.A."/>
            <person name="Pope W.H."/>
            <person name="Jacobs-Sera D."/>
            <person name="Hatfull G.F."/>
        </authorList>
    </citation>
    <scope>NUCLEOTIDE SEQUENCE [LARGE SCALE GENOMIC DNA]</scope>
</reference>
<name>A0A3S9UB00_9CAUD</name>
<gene>
    <name evidence="2" type="primary">126</name>
    <name evidence="2" type="ORF">PBI_DUKE13_126</name>
</gene>
<protein>
    <submittedName>
        <fullName evidence="2">WhiB family transcription factor</fullName>
    </submittedName>
</protein>
<sequence length="74" mass="8444">MSTPCAGKWDIFCGEDGYGWSEAKKICQTECSEKMRNKCLERCLAFEEHEPVRLGVWGGLTAHERNKIYGRKSS</sequence>
<proteinExistence type="predicted"/>
<feature type="domain" description="4Fe-4S Wbl-type" evidence="1">
    <location>
        <begin position="4"/>
        <end position="67"/>
    </location>
</feature>
<accession>A0A3S9UB00</accession>
<evidence type="ECO:0000313" key="2">
    <source>
        <dbReference type="EMBL" id="AZS07464.1"/>
    </source>
</evidence>
<evidence type="ECO:0000313" key="3">
    <source>
        <dbReference type="Proteomes" id="UP000287876"/>
    </source>
</evidence>
<evidence type="ECO:0000259" key="1">
    <source>
        <dbReference type="PROSITE" id="PS51674"/>
    </source>
</evidence>
<dbReference type="Proteomes" id="UP000287876">
    <property type="component" value="Segment"/>
</dbReference>
<organism evidence="2 3">
    <name type="scientific">Mycobacterium phage Duke13</name>
    <dbReference type="NCBI Taxonomy" id="2499038"/>
    <lineage>
        <taxon>Viruses</taxon>
        <taxon>Duplodnaviria</taxon>
        <taxon>Heunggongvirae</taxon>
        <taxon>Uroviricota</taxon>
        <taxon>Caudoviricetes</taxon>
        <taxon>Omegavirus</taxon>
        <taxon>Omegavirus baka</taxon>
    </lineage>
</organism>
<dbReference type="Pfam" id="PF02467">
    <property type="entry name" value="Whib"/>
    <property type="match status" value="1"/>
</dbReference>
<dbReference type="PROSITE" id="PS51674">
    <property type="entry name" value="4FE4S_WBL"/>
    <property type="match status" value="1"/>
</dbReference>
<dbReference type="InterPro" id="IPR034768">
    <property type="entry name" value="4FE4S_WBL"/>
</dbReference>